<evidence type="ECO:0000256" key="1">
    <source>
        <dbReference type="ARBA" id="ARBA00001561"/>
    </source>
</evidence>
<gene>
    <name evidence="14" type="ORF">HNQ60_003686</name>
</gene>
<evidence type="ECO:0000313" key="14">
    <source>
        <dbReference type="EMBL" id="MBB6094799.1"/>
    </source>
</evidence>
<comment type="cofactor">
    <cofactor evidence="2">
        <name>Zn(2+)</name>
        <dbReference type="ChEBI" id="CHEBI:29105"/>
    </cofactor>
</comment>
<dbReference type="InterPro" id="IPR036505">
    <property type="entry name" value="Amidase/PGRP_sf"/>
</dbReference>
<keyword evidence="15" id="KW-1185">Reference proteome</keyword>
<dbReference type="EMBL" id="JACHHZ010000004">
    <property type="protein sequence ID" value="MBB6094799.1"/>
    <property type="molecule type" value="Genomic_DNA"/>
</dbReference>
<accession>A0A841HR46</accession>
<evidence type="ECO:0000256" key="3">
    <source>
        <dbReference type="ARBA" id="ARBA00004496"/>
    </source>
</evidence>
<dbReference type="Pfam" id="PF01510">
    <property type="entry name" value="Amidase_2"/>
    <property type="match status" value="1"/>
</dbReference>
<evidence type="ECO:0000256" key="12">
    <source>
        <dbReference type="ARBA" id="ARBA00042615"/>
    </source>
</evidence>
<feature type="domain" description="N-acetylmuramoyl-L-alanine amidase" evidence="13">
    <location>
        <begin position="25"/>
        <end position="176"/>
    </location>
</feature>
<evidence type="ECO:0000256" key="7">
    <source>
        <dbReference type="ARBA" id="ARBA00022723"/>
    </source>
</evidence>
<keyword evidence="6" id="KW-0963">Cytoplasm</keyword>
<comment type="subcellular location">
    <subcellularLocation>
        <location evidence="3">Cytoplasm</location>
    </subcellularLocation>
</comment>
<reference evidence="14 15" key="1">
    <citation type="submission" date="2020-08" db="EMBL/GenBank/DDBJ databases">
        <title>Genomic Encyclopedia of Type Strains, Phase IV (KMG-IV): sequencing the most valuable type-strain genomes for metagenomic binning, comparative biology and taxonomic classification.</title>
        <authorList>
            <person name="Goeker M."/>
        </authorList>
    </citation>
    <scope>NUCLEOTIDE SEQUENCE [LARGE SCALE GENOMIC DNA]</scope>
    <source>
        <strain evidence="14 15">DSM 26723</strain>
    </source>
</reference>
<dbReference type="SMART" id="SM00644">
    <property type="entry name" value="Ami_2"/>
    <property type="match status" value="1"/>
</dbReference>
<dbReference type="RefSeq" id="WP_184334199.1">
    <property type="nucleotide sequence ID" value="NZ_JACHHZ010000004.1"/>
</dbReference>
<protein>
    <recommendedName>
        <fullName evidence="11">1,6-anhydro-N-acetylmuramyl-L-alanine amidase AmpD</fullName>
        <ecNumber evidence="5">3.5.1.28</ecNumber>
    </recommendedName>
    <alternativeName>
        <fullName evidence="12">N-acetylmuramoyl-L-alanine amidase</fullName>
    </alternativeName>
</protein>
<evidence type="ECO:0000256" key="2">
    <source>
        <dbReference type="ARBA" id="ARBA00001947"/>
    </source>
</evidence>
<evidence type="ECO:0000256" key="11">
    <source>
        <dbReference type="ARBA" id="ARBA00039257"/>
    </source>
</evidence>
<proteinExistence type="inferred from homology"/>
<dbReference type="NCBIfam" id="NF008758">
    <property type="entry name" value="PRK11789.1"/>
    <property type="match status" value="1"/>
</dbReference>
<dbReference type="EC" id="3.5.1.28" evidence="5"/>
<dbReference type="AlphaFoldDB" id="A0A841HR46"/>
<comment type="caution">
    <text evidence="14">The sequence shown here is derived from an EMBL/GenBank/DDBJ whole genome shotgun (WGS) entry which is preliminary data.</text>
</comment>
<dbReference type="PANTHER" id="PTHR30417">
    <property type="entry name" value="N-ACETYLMURAMOYL-L-ALANINE AMIDASE AMID"/>
    <property type="match status" value="1"/>
</dbReference>
<evidence type="ECO:0000256" key="10">
    <source>
        <dbReference type="ARBA" id="ARBA00023316"/>
    </source>
</evidence>
<evidence type="ECO:0000313" key="15">
    <source>
        <dbReference type="Proteomes" id="UP000588068"/>
    </source>
</evidence>
<keyword evidence="7" id="KW-0479">Metal-binding</keyword>
<comment type="similarity">
    <text evidence="4">Belongs to the N-acetylmuramoyl-L-alanine amidase 2 family.</text>
</comment>
<keyword evidence="10" id="KW-0961">Cell wall biogenesis/degradation</keyword>
<evidence type="ECO:0000256" key="8">
    <source>
        <dbReference type="ARBA" id="ARBA00022801"/>
    </source>
</evidence>
<dbReference type="CDD" id="cd06583">
    <property type="entry name" value="PGRP"/>
    <property type="match status" value="1"/>
</dbReference>
<organism evidence="14 15">
    <name type="scientific">Povalibacter uvarum</name>
    <dbReference type="NCBI Taxonomy" id="732238"/>
    <lineage>
        <taxon>Bacteria</taxon>
        <taxon>Pseudomonadati</taxon>
        <taxon>Pseudomonadota</taxon>
        <taxon>Gammaproteobacteria</taxon>
        <taxon>Steroidobacterales</taxon>
        <taxon>Steroidobacteraceae</taxon>
        <taxon>Povalibacter</taxon>
    </lineage>
</organism>
<name>A0A841HR46_9GAMM</name>
<sequence length="198" mass="21907">MTVSTSPGSVDPGKGLLLSARQVPSPNCDDRPPGTVTDLIVVHGISLPPGEYGGPWIDMLFTNQLPPDRHPYFATVAELRVSSHLLIRRDGERVQYVPFHRRAWHAGASNYRGRERCNDFSIGIELEGSDDTAYEPEQYHALSEVIAQLCAAYPALSRERVTGHSDIAPGRKTDPGLFFDWPRLRAMLAANERWASVG</sequence>
<comment type="catalytic activity">
    <reaction evidence="1">
        <text>Hydrolyzes the link between N-acetylmuramoyl residues and L-amino acid residues in certain cell-wall glycopeptides.</text>
        <dbReference type="EC" id="3.5.1.28"/>
    </reaction>
</comment>
<evidence type="ECO:0000259" key="13">
    <source>
        <dbReference type="SMART" id="SM00644"/>
    </source>
</evidence>
<dbReference type="PANTHER" id="PTHR30417:SF4">
    <property type="entry name" value="1,6-ANHYDRO-N-ACETYLMURAMYL-L-ALANINE AMIDASE AMPD"/>
    <property type="match status" value="1"/>
</dbReference>
<dbReference type="GO" id="GO:0009254">
    <property type="term" value="P:peptidoglycan turnover"/>
    <property type="evidence" value="ECO:0007669"/>
    <property type="project" value="TreeGrafter"/>
</dbReference>
<evidence type="ECO:0000256" key="4">
    <source>
        <dbReference type="ARBA" id="ARBA00007553"/>
    </source>
</evidence>
<evidence type="ECO:0000256" key="9">
    <source>
        <dbReference type="ARBA" id="ARBA00022833"/>
    </source>
</evidence>
<dbReference type="InterPro" id="IPR002502">
    <property type="entry name" value="Amidase_domain"/>
</dbReference>
<keyword evidence="8" id="KW-0378">Hydrolase</keyword>
<dbReference type="InterPro" id="IPR051206">
    <property type="entry name" value="NAMLAA_amidase_2"/>
</dbReference>
<dbReference type="Gene3D" id="3.40.80.10">
    <property type="entry name" value="Peptidoglycan recognition protein-like"/>
    <property type="match status" value="1"/>
</dbReference>
<dbReference type="GO" id="GO:0071555">
    <property type="term" value="P:cell wall organization"/>
    <property type="evidence" value="ECO:0007669"/>
    <property type="project" value="UniProtKB-KW"/>
</dbReference>
<evidence type="ECO:0000256" key="5">
    <source>
        <dbReference type="ARBA" id="ARBA00011901"/>
    </source>
</evidence>
<keyword evidence="9" id="KW-0862">Zinc</keyword>
<dbReference type="SUPFAM" id="SSF55846">
    <property type="entry name" value="N-acetylmuramoyl-L-alanine amidase-like"/>
    <property type="match status" value="1"/>
</dbReference>
<dbReference type="GO" id="GO:0008745">
    <property type="term" value="F:N-acetylmuramoyl-L-alanine amidase activity"/>
    <property type="evidence" value="ECO:0007669"/>
    <property type="project" value="UniProtKB-EC"/>
</dbReference>
<evidence type="ECO:0000256" key="6">
    <source>
        <dbReference type="ARBA" id="ARBA00022490"/>
    </source>
</evidence>
<dbReference type="GO" id="GO:0046872">
    <property type="term" value="F:metal ion binding"/>
    <property type="evidence" value="ECO:0007669"/>
    <property type="project" value="UniProtKB-KW"/>
</dbReference>
<dbReference type="GO" id="GO:0005737">
    <property type="term" value="C:cytoplasm"/>
    <property type="evidence" value="ECO:0007669"/>
    <property type="project" value="UniProtKB-SubCell"/>
</dbReference>
<dbReference type="GO" id="GO:0009253">
    <property type="term" value="P:peptidoglycan catabolic process"/>
    <property type="evidence" value="ECO:0007669"/>
    <property type="project" value="InterPro"/>
</dbReference>
<dbReference type="Proteomes" id="UP000588068">
    <property type="component" value="Unassembled WGS sequence"/>
</dbReference>